<gene>
    <name evidence="1" type="ORF">PENTCL1PPCAC_25336</name>
</gene>
<accession>A0AAV5U9U5</accession>
<dbReference type="EMBL" id="BTSX01000006">
    <property type="protein sequence ID" value="GMT03162.1"/>
    <property type="molecule type" value="Genomic_DNA"/>
</dbReference>
<evidence type="ECO:0000313" key="2">
    <source>
        <dbReference type="Proteomes" id="UP001432027"/>
    </source>
</evidence>
<keyword evidence="2" id="KW-1185">Reference proteome</keyword>
<evidence type="ECO:0000313" key="1">
    <source>
        <dbReference type="EMBL" id="GMT03162.1"/>
    </source>
</evidence>
<reference evidence="1" key="1">
    <citation type="submission" date="2023-10" db="EMBL/GenBank/DDBJ databases">
        <title>Genome assembly of Pristionchus species.</title>
        <authorList>
            <person name="Yoshida K."/>
            <person name="Sommer R.J."/>
        </authorList>
    </citation>
    <scope>NUCLEOTIDE SEQUENCE</scope>
    <source>
        <strain evidence="1">RS0144</strain>
    </source>
</reference>
<name>A0AAV5U9U5_9BILA</name>
<protein>
    <recommendedName>
        <fullName evidence="3">F-box domain-containing protein</fullName>
    </recommendedName>
</protein>
<evidence type="ECO:0008006" key="3">
    <source>
        <dbReference type="Google" id="ProtNLM"/>
    </source>
</evidence>
<proteinExistence type="predicted"/>
<comment type="caution">
    <text evidence="1">The sequence shown here is derived from an EMBL/GenBank/DDBJ whole genome shotgun (WGS) entry which is preliminary data.</text>
</comment>
<dbReference type="AlphaFoldDB" id="A0AAV5U9U5"/>
<organism evidence="1 2">
    <name type="scientific">Pristionchus entomophagus</name>
    <dbReference type="NCBI Taxonomy" id="358040"/>
    <lineage>
        <taxon>Eukaryota</taxon>
        <taxon>Metazoa</taxon>
        <taxon>Ecdysozoa</taxon>
        <taxon>Nematoda</taxon>
        <taxon>Chromadorea</taxon>
        <taxon>Rhabditida</taxon>
        <taxon>Rhabditina</taxon>
        <taxon>Diplogasteromorpha</taxon>
        <taxon>Diplogasteroidea</taxon>
        <taxon>Neodiplogasteridae</taxon>
        <taxon>Pristionchus</taxon>
    </lineage>
</organism>
<dbReference type="Proteomes" id="UP001432027">
    <property type="component" value="Unassembled WGS sequence"/>
</dbReference>
<sequence length="281" mass="33565">FHIMGLPTQLISNSISFLEMEDRLRARVNKRLDAIELNCKYHVEKMIIEESEQEGNIDEEDEDEDENDDQRITFYKEKSYSSDCIRRLTQNVSIGCLKIKLTGSKEFHREIFNLLTEFDIRDLYLDSKSFDHALLREIMVDSFFLDLTKACKSLFVHDCENISAECLHQVYKNMMDSSTKLRKFFTDFFSVEKCISFLKLILITFRNGVFFSNRDIEVRFVYQCCTHIVVSRVFDGYMEIYFFYNHCYNTYHINLKIHETRESLEETKNREIYAIIEVFPE</sequence>
<feature type="non-terminal residue" evidence="1">
    <location>
        <position position="1"/>
    </location>
</feature>